<dbReference type="Pfam" id="PF07980">
    <property type="entry name" value="SusD_RagB"/>
    <property type="match status" value="1"/>
</dbReference>
<dbReference type="AlphaFoldDB" id="A0A4R7D2X6"/>
<dbReference type="Pfam" id="PF14322">
    <property type="entry name" value="SusD-like_3"/>
    <property type="match status" value="1"/>
</dbReference>
<evidence type="ECO:0000256" key="1">
    <source>
        <dbReference type="ARBA" id="ARBA00004442"/>
    </source>
</evidence>
<evidence type="ECO:0000256" key="6">
    <source>
        <dbReference type="SAM" id="SignalP"/>
    </source>
</evidence>
<keyword evidence="5" id="KW-0998">Cell outer membrane</keyword>
<evidence type="ECO:0000313" key="10">
    <source>
        <dbReference type="Proteomes" id="UP000294752"/>
    </source>
</evidence>
<keyword evidence="10" id="KW-1185">Reference proteome</keyword>
<comment type="subcellular location">
    <subcellularLocation>
        <location evidence="1">Cell outer membrane</location>
    </subcellularLocation>
</comment>
<organism evidence="9 10">
    <name type="scientific">Sphingobacterium paludis</name>
    <dbReference type="NCBI Taxonomy" id="1476465"/>
    <lineage>
        <taxon>Bacteria</taxon>
        <taxon>Pseudomonadati</taxon>
        <taxon>Bacteroidota</taxon>
        <taxon>Sphingobacteriia</taxon>
        <taxon>Sphingobacteriales</taxon>
        <taxon>Sphingobacteriaceae</taxon>
        <taxon>Sphingobacterium</taxon>
    </lineage>
</organism>
<dbReference type="Proteomes" id="UP000294752">
    <property type="component" value="Unassembled WGS sequence"/>
</dbReference>
<dbReference type="CDD" id="cd08977">
    <property type="entry name" value="SusD"/>
    <property type="match status" value="1"/>
</dbReference>
<comment type="caution">
    <text evidence="9">The sequence shown here is derived from an EMBL/GenBank/DDBJ whole genome shotgun (WGS) entry which is preliminary data.</text>
</comment>
<dbReference type="GO" id="GO:0009279">
    <property type="term" value="C:cell outer membrane"/>
    <property type="evidence" value="ECO:0007669"/>
    <property type="project" value="UniProtKB-SubCell"/>
</dbReference>
<protein>
    <submittedName>
        <fullName evidence="9">SusD-like starch-binding protein associating with outer membrane</fullName>
    </submittedName>
</protein>
<dbReference type="EMBL" id="SNZV01000004">
    <property type="protein sequence ID" value="TDS13965.1"/>
    <property type="molecule type" value="Genomic_DNA"/>
</dbReference>
<accession>A0A4R7D2X6</accession>
<keyword evidence="4" id="KW-0472">Membrane</keyword>
<proteinExistence type="inferred from homology"/>
<dbReference type="Gene3D" id="2.20.20.130">
    <property type="match status" value="1"/>
</dbReference>
<evidence type="ECO:0000256" key="3">
    <source>
        <dbReference type="ARBA" id="ARBA00022729"/>
    </source>
</evidence>
<dbReference type="InterPro" id="IPR012944">
    <property type="entry name" value="SusD_RagB_dom"/>
</dbReference>
<feature type="domain" description="RagB/SusD" evidence="7">
    <location>
        <begin position="348"/>
        <end position="467"/>
    </location>
</feature>
<gene>
    <name evidence="9" type="ORF">B0I21_104293</name>
</gene>
<dbReference type="RefSeq" id="WP_133640256.1">
    <property type="nucleotide sequence ID" value="NZ_SNZV01000004.1"/>
</dbReference>
<reference evidence="9 10" key="1">
    <citation type="submission" date="2019-03" db="EMBL/GenBank/DDBJ databases">
        <title>Genomic Encyclopedia of Type Strains, Phase III (KMG-III): the genomes of soil and plant-associated and newly described type strains.</title>
        <authorList>
            <person name="Whitman W."/>
        </authorList>
    </citation>
    <scope>NUCLEOTIDE SEQUENCE [LARGE SCALE GENOMIC DNA]</scope>
    <source>
        <strain evidence="9 10">CGMCC 1.12801</strain>
    </source>
</reference>
<evidence type="ECO:0000313" key="9">
    <source>
        <dbReference type="EMBL" id="TDS13965.1"/>
    </source>
</evidence>
<evidence type="ECO:0000259" key="8">
    <source>
        <dbReference type="Pfam" id="PF14322"/>
    </source>
</evidence>
<evidence type="ECO:0000256" key="4">
    <source>
        <dbReference type="ARBA" id="ARBA00023136"/>
    </source>
</evidence>
<dbReference type="Gene3D" id="1.25.40.390">
    <property type="match status" value="1"/>
</dbReference>
<keyword evidence="3 6" id="KW-0732">Signal</keyword>
<dbReference type="OrthoDB" id="1080118at2"/>
<feature type="signal peptide" evidence="6">
    <location>
        <begin position="1"/>
        <end position="21"/>
    </location>
</feature>
<dbReference type="InterPro" id="IPR033985">
    <property type="entry name" value="SusD-like_N"/>
</dbReference>
<evidence type="ECO:0000256" key="2">
    <source>
        <dbReference type="ARBA" id="ARBA00006275"/>
    </source>
</evidence>
<evidence type="ECO:0000256" key="5">
    <source>
        <dbReference type="ARBA" id="ARBA00023237"/>
    </source>
</evidence>
<comment type="similarity">
    <text evidence="2">Belongs to the SusD family.</text>
</comment>
<dbReference type="Gene3D" id="1.25.40.900">
    <property type="match status" value="1"/>
</dbReference>
<name>A0A4R7D2X6_9SPHI</name>
<dbReference type="InterPro" id="IPR011990">
    <property type="entry name" value="TPR-like_helical_dom_sf"/>
</dbReference>
<feature type="domain" description="SusD-like N-terminal" evidence="8">
    <location>
        <begin position="25"/>
        <end position="226"/>
    </location>
</feature>
<dbReference type="SUPFAM" id="SSF48452">
    <property type="entry name" value="TPR-like"/>
    <property type="match status" value="1"/>
</dbReference>
<feature type="chain" id="PRO_5020325526" evidence="6">
    <location>
        <begin position="22"/>
        <end position="469"/>
    </location>
</feature>
<evidence type="ECO:0000259" key="7">
    <source>
        <dbReference type="Pfam" id="PF07980"/>
    </source>
</evidence>
<sequence>MKRKFKYILFLSVWCILFQNACNSDFLDLPPYTSIPADEALLTEVDALSAVNGSYAGLRSFHLYGRTIPLMGDLWADNVLISSRNAGRYTEIFNNNFVENNQWFTGLWQNAYRVINRVNNIIAATPSGDEENINQYKGEAYAIRALLYFELVRFFARPYTDDPNGLGVPLVLTFDIDARPTRASVADIYNQILSDLEQAYNLMNQTTNSGRFSKYAARALAAKVNLHRGTQESYQLAFDYAHEVIDNSGVNLVTIANYGAYWQAVGSQTLGNETLLEIVSDQIDNGGFDELPYFFNQQGYGDGLAQRALYDSYSETDVRKNLVLVGTRSNAENPAYIVNKYPDLVNYGTKKILRISDVYLIAAEAAYRMQQEARAVTYLMSLISQRDPAAEVTETGAELFERIITERRKELAFEGDRYHTLNRLQRDITGRTPSQAVTIPYSDFRRVAPIPLTELDRNSNLVQNEGWSN</sequence>